<evidence type="ECO:0000259" key="7">
    <source>
        <dbReference type="PROSITE" id="PS51387"/>
    </source>
</evidence>
<dbReference type="InterPro" id="IPR012951">
    <property type="entry name" value="BBE"/>
</dbReference>
<evidence type="ECO:0000313" key="8">
    <source>
        <dbReference type="EMBL" id="EXF82718.1"/>
    </source>
</evidence>
<dbReference type="Gene3D" id="3.30.465.10">
    <property type="match status" value="1"/>
</dbReference>
<dbReference type="InterPro" id="IPR006094">
    <property type="entry name" value="Oxid_FAD_bind_N"/>
</dbReference>
<dbReference type="OrthoDB" id="407275at2759"/>
<protein>
    <recommendedName>
        <fullName evidence="7">FAD-binding PCMH-type domain-containing protein</fullName>
    </recommendedName>
</protein>
<feature type="domain" description="FAD-binding PCMH-type" evidence="7">
    <location>
        <begin position="61"/>
        <end position="232"/>
    </location>
</feature>
<reference evidence="8 9" key="1">
    <citation type="submission" date="2014-02" db="EMBL/GenBank/DDBJ databases">
        <title>The genome sequence of Colletotrichum fioriniae PJ7.</title>
        <authorList>
            <person name="Baroncelli R."/>
            <person name="Thon M.R."/>
        </authorList>
    </citation>
    <scope>NUCLEOTIDE SEQUENCE [LARGE SCALE GENOMIC DNA]</scope>
    <source>
        <strain evidence="8 9">PJ7</strain>
    </source>
</reference>
<dbReference type="SUPFAM" id="SSF56176">
    <property type="entry name" value="FAD-binding/transporter-associated domain-like"/>
    <property type="match status" value="1"/>
</dbReference>
<dbReference type="InterPro" id="IPR050416">
    <property type="entry name" value="FAD-linked_Oxidoreductase"/>
</dbReference>
<dbReference type="Gene3D" id="3.40.462.20">
    <property type="match status" value="1"/>
</dbReference>
<dbReference type="GO" id="GO:0016491">
    <property type="term" value="F:oxidoreductase activity"/>
    <property type="evidence" value="ECO:0007669"/>
    <property type="project" value="UniProtKB-KW"/>
</dbReference>
<organism evidence="8 9">
    <name type="scientific">Colletotrichum fioriniae PJ7</name>
    <dbReference type="NCBI Taxonomy" id="1445577"/>
    <lineage>
        <taxon>Eukaryota</taxon>
        <taxon>Fungi</taxon>
        <taxon>Dikarya</taxon>
        <taxon>Ascomycota</taxon>
        <taxon>Pezizomycotina</taxon>
        <taxon>Sordariomycetes</taxon>
        <taxon>Hypocreomycetidae</taxon>
        <taxon>Glomerellales</taxon>
        <taxon>Glomerellaceae</taxon>
        <taxon>Colletotrichum</taxon>
        <taxon>Colletotrichum acutatum species complex</taxon>
    </lineage>
</organism>
<dbReference type="AlphaFoldDB" id="A0A010SD66"/>
<dbReference type="GO" id="GO:0071949">
    <property type="term" value="F:FAD binding"/>
    <property type="evidence" value="ECO:0007669"/>
    <property type="project" value="InterPro"/>
</dbReference>
<comment type="similarity">
    <text evidence="2">Belongs to the oxygen-dependent FAD-linked oxidoreductase family.</text>
</comment>
<dbReference type="PROSITE" id="PS51387">
    <property type="entry name" value="FAD_PCMH"/>
    <property type="match status" value="1"/>
</dbReference>
<evidence type="ECO:0000256" key="1">
    <source>
        <dbReference type="ARBA" id="ARBA00001974"/>
    </source>
</evidence>
<accession>A0A010SD66</accession>
<dbReference type="Gene3D" id="3.30.710.10">
    <property type="entry name" value="Potassium Channel Kv1.1, Chain A"/>
    <property type="match status" value="1"/>
</dbReference>
<dbReference type="InterPro" id="IPR036318">
    <property type="entry name" value="FAD-bd_PCMH-like_sf"/>
</dbReference>
<dbReference type="InterPro" id="IPR016166">
    <property type="entry name" value="FAD-bd_PCMH"/>
</dbReference>
<evidence type="ECO:0000256" key="5">
    <source>
        <dbReference type="ARBA" id="ARBA00023002"/>
    </source>
</evidence>
<dbReference type="InterPro" id="IPR016169">
    <property type="entry name" value="FAD-bd_PCMH_sub2"/>
</dbReference>
<comment type="cofactor">
    <cofactor evidence="1">
        <name>FAD</name>
        <dbReference type="ChEBI" id="CHEBI:57692"/>
    </cofactor>
</comment>
<dbReference type="Pfam" id="PF08031">
    <property type="entry name" value="BBE"/>
    <property type="match status" value="1"/>
</dbReference>
<dbReference type="SUPFAM" id="SSF54695">
    <property type="entry name" value="POZ domain"/>
    <property type="match status" value="1"/>
</dbReference>
<name>A0A010SD66_9PEZI</name>
<keyword evidence="3" id="KW-0285">Flavoprotein</keyword>
<keyword evidence="9" id="KW-1185">Reference proteome</keyword>
<dbReference type="PANTHER" id="PTHR42973:SF39">
    <property type="entry name" value="FAD-BINDING PCMH-TYPE DOMAIN-CONTAINING PROTEIN"/>
    <property type="match status" value="1"/>
</dbReference>
<sequence length="838" mass="91823">MQLSLLLAALSAQAVLAAPRIKRDALKLCVEEVFGGNAALRIVTPTDPTYHDARIGEAIQFTQMPVLIAYAEKPYEVAPLIQCAKTSGIKAVPRTGGHHFLGYSALQDALVIDITHIDYVNIAADKKTATVGAGIRFGALYTALGQQGLDWTGGICPTVGISGFLSAGGFNMQMRQNGLGVDNVESAKVVTSDGCVVTASRDENADLFFAIRGGGGGSYGIVIEWTLRMYEFPRSAMVYLQWNGSDTRFDIAKTFHEWAPRADAALSSQVNLYKNRTDVIGWCYGCTLDKLQGMVNASGLLAIGKPAAYISGGCNTINARLFGYGVNECGADEAVAQVAPFVVNTIQQPFVQIPGYANFTYNETTKAPELPPAQPWARFIRLSKSFMVQKDKLLTDETMRNAISRIDELDDAAQGWIEWHAWNISVAGDAAFAWREQAYSHMEFIVSSSADEKVHAGYVKWFKSLEDYLRPLVGMASYSGYMDDTISTPPLDSYYGGNVAKLSQIKSKYDPQGFFANPLSIKALYANQTVTGDSCLNTMNTMNTTLDRGAPRPDELSDAGSLLRQPQTIIWLKTSDQSFAIHKSLLVESSKYFQRCLDGPFAESHTNTIDLNDTDGDAGSDDGEANVSISPLTLGTYVKLCYFTRLTAQRVKRCRRNAADHPGEDAVYYEVSPFSLKPCDMHTPHDLTELVDMWSLCDRFHDDLLLGKVSTAIRETLDVGATKLGGGGDAQQQQQHGAEWWVFNFANGYVALASLHRRRDDDVEGLMERLRDLFVQNCSPASWERLAGQLPSEFVVAASIAFQAKMATLMPHEAAIARVNGASLCYECKTRVQTALKR</sequence>
<evidence type="ECO:0000313" key="9">
    <source>
        <dbReference type="Proteomes" id="UP000020467"/>
    </source>
</evidence>
<evidence type="ECO:0000256" key="6">
    <source>
        <dbReference type="SAM" id="SignalP"/>
    </source>
</evidence>
<gene>
    <name evidence="8" type="ORF">CFIO01_09857</name>
</gene>
<dbReference type="HOGENOM" id="CLU_339182_0_0_1"/>
<keyword evidence="6" id="KW-0732">Signal</keyword>
<feature type="signal peptide" evidence="6">
    <location>
        <begin position="1"/>
        <end position="17"/>
    </location>
</feature>
<keyword evidence="5" id="KW-0560">Oxidoreductase</keyword>
<dbReference type="Proteomes" id="UP000020467">
    <property type="component" value="Unassembled WGS sequence"/>
</dbReference>
<dbReference type="eggNOG" id="ENOG502RXAC">
    <property type="taxonomic scope" value="Eukaryota"/>
</dbReference>
<evidence type="ECO:0000256" key="3">
    <source>
        <dbReference type="ARBA" id="ARBA00022630"/>
    </source>
</evidence>
<evidence type="ECO:0000256" key="2">
    <source>
        <dbReference type="ARBA" id="ARBA00005466"/>
    </source>
</evidence>
<dbReference type="Pfam" id="PF01565">
    <property type="entry name" value="FAD_binding_4"/>
    <property type="match status" value="1"/>
</dbReference>
<comment type="caution">
    <text evidence="8">The sequence shown here is derived from an EMBL/GenBank/DDBJ whole genome shotgun (WGS) entry which is preliminary data.</text>
</comment>
<dbReference type="KEGG" id="cfj:CFIO01_09857"/>
<feature type="chain" id="PRO_5001457843" description="FAD-binding PCMH-type domain-containing protein" evidence="6">
    <location>
        <begin position="18"/>
        <end position="838"/>
    </location>
</feature>
<evidence type="ECO:0000256" key="4">
    <source>
        <dbReference type="ARBA" id="ARBA00022827"/>
    </source>
</evidence>
<dbReference type="InterPro" id="IPR011333">
    <property type="entry name" value="SKP1/BTB/POZ_sf"/>
</dbReference>
<proteinExistence type="inferred from homology"/>
<keyword evidence="4" id="KW-0274">FAD</keyword>
<dbReference type="PANTHER" id="PTHR42973">
    <property type="entry name" value="BINDING OXIDOREDUCTASE, PUTATIVE (AFU_ORTHOLOGUE AFUA_1G17690)-RELATED"/>
    <property type="match status" value="1"/>
</dbReference>
<dbReference type="EMBL" id="JARH01000289">
    <property type="protein sequence ID" value="EXF82718.1"/>
    <property type="molecule type" value="Genomic_DNA"/>
</dbReference>
<dbReference type="CDD" id="cd18186">
    <property type="entry name" value="BTB_POZ_ZBTB_KLHL-like"/>
    <property type="match status" value="1"/>
</dbReference>